<evidence type="ECO:0000313" key="6">
    <source>
        <dbReference type="Proteomes" id="UP000505377"/>
    </source>
</evidence>
<dbReference type="PANTHER" id="PTHR44688">
    <property type="entry name" value="DNA-BINDING TRANSCRIPTIONAL ACTIVATOR DEVR_DOSR"/>
    <property type="match status" value="1"/>
</dbReference>
<dbReference type="GO" id="GO:0003677">
    <property type="term" value="F:DNA binding"/>
    <property type="evidence" value="ECO:0007669"/>
    <property type="project" value="UniProtKB-KW"/>
</dbReference>
<dbReference type="EMBL" id="CP053564">
    <property type="protein sequence ID" value="QJY49009.1"/>
    <property type="molecule type" value="Genomic_DNA"/>
</dbReference>
<keyword evidence="2" id="KW-0238">DNA-binding</keyword>
<proteinExistence type="predicted"/>
<reference evidence="5 6" key="1">
    <citation type="submission" date="2020-05" db="EMBL/GenBank/DDBJ databases">
        <authorList>
            <person name="Mo P."/>
        </authorList>
    </citation>
    <scope>NUCLEOTIDE SEQUENCE [LARGE SCALE GENOMIC DNA]</scope>
    <source>
        <strain evidence="5 6">Gen01</strain>
    </source>
</reference>
<evidence type="ECO:0000313" key="5">
    <source>
        <dbReference type="EMBL" id="QJY49009.1"/>
    </source>
</evidence>
<protein>
    <recommendedName>
        <fullName evidence="4">HTH luxR-type domain-containing protein</fullName>
    </recommendedName>
</protein>
<dbReference type="GO" id="GO:0006355">
    <property type="term" value="P:regulation of DNA-templated transcription"/>
    <property type="evidence" value="ECO:0007669"/>
    <property type="project" value="InterPro"/>
</dbReference>
<dbReference type="InterPro" id="IPR016032">
    <property type="entry name" value="Sig_transdc_resp-reg_C-effctor"/>
</dbReference>
<dbReference type="InterPro" id="IPR036388">
    <property type="entry name" value="WH-like_DNA-bd_sf"/>
</dbReference>
<gene>
    <name evidence="5" type="ORF">HOP40_27195</name>
</gene>
<keyword evidence="1" id="KW-0805">Transcription regulation</keyword>
<dbReference type="InterPro" id="IPR000792">
    <property type="entry name" value="Tscrpt_reg_LuxR_C"/>
</dbReference>
<organism evidence="5 6">
    <name type="scientific">Pseudonocardia broussonetiae</name>
    <dbReference type="NCBI Taxonomy" id="2736640"/>
    <lineage>
        <taxon>Bacteria</taxon>
        <taxon>Bacillati</taxon>
        <taxon>Actinomycetota</taxon>
        <taxon>Actinomycetes</taxon>
        <taxon>Pseudonocardiales</taxon>
        <taxon>Pseudonocardiaceae</taxon>
        <taxon>Pseudonocardia</taxon>
    </lineage>
</organism>
<feature type="domain" description="HTH luxR-type" evidence="4">
    <location>
        <begin position="1"/>
        <end position="54"/>
    </location>
</feature>
<dbReference type="KEGG" id="pbro:HOP40_27195"/>
<dbReference type="PANTHER" id="PTHR44688:SF16">
    <property type="entry name" value="DNA-BINDING TRANSCRIPTIONAL ACTIVATOR DEVR_DOSR"/>
    <property type="match status" value="1"/>
</dbReference>
<dbReference type="AlphaFoldDB" id="A0A6M6JRI1"/>
<dbReference type="Gene3D" id="1.10.10.10">
    <property type="entry name" value="Winged helix-like DNA-binding domain superfamily/Winged helix DNA-binding domain"/>
    <property type="match status" value="1"/>
</dbReference>
<dbReference type="PROSITE" id="PS50043">
    <property type="entry name" value="HTH_LUXR_2"/>
    <property type="match status" value="1"/>
</dbReference>
<keyword evidence="6" id="KW-1185">Reference proteome</keyword>
<name>A0A6M6JRI1_9PSEU</name>
<accession>A0A6M6JRI1</accession>
<keyword evidence="3" id="KW-0804">Transcription</keyword>
<dbReference type="SMART" id="SM00421">
    <property type="entry name" value="HTH_LUXR"/>
    <property type="match status" value="1"/>
</dbReference>
<dbReference type="Proteomes" id="UP000505377">
    <property type="component" value="Chromosome"/>
</dbReference>
<evidence type="ECO:0000259" key="4">
    <source>
        <dbReference type="PROSITE" id="PS50043"/>
    </source>
</evidence>
<dbReference type="Pfam" id="PF00196">
    <property type="entry name" value="GerE"/>
    <property type="match status" value="1"/>
</dbReference>
<evidence type="ECO:0000256" key="2">
    <source>
        <dbReference type="ARBA" id="ARBA00023125"/>
    </source>
</evidence>
<dbReference type="RefSeq" id="WP_172163829.1">
    <property type="nucleotide sequence ID" value="NZ_CP053564.1"/>
</dbReference>
<dbReference type="SUPFAM" id="SSF46894">
    <property type="entry name" value="C-terminal effector domain of the bipartite response regulators"/>
    <property type="match status" value="1"/>
</dbReference>
<evidence type="ECO:0000256" key="3">
    <source>
        <dbReference type="ARBA" id="ARBA00023163"/>
    </source>
</evidence>
<sequence>MRLRRLLATDLGGPDIARRLIVSLNTVRTHTRNIHAKLGVNNRRAAVHRAEELDLLSRTRNR</sequence>
<evidence type="ECO:0000256" key="1">
    <source>
        <dbReference type="ARBA" id="ARBA00023015"/>
    </source>
</evidence>